<keyword evidence="2" id="KW-0134">Cell wall</keyword>
<dbReference type="PANTHER" id="PTHR38123:SF6">
    <property type="entry name" value="CELL WALL SERINE-THREONINE-RICH GALACTOMANNOPROTEIN MP1 (AFU_ORTHOLOGUE AFUA_4G03240)"/>
    <property type="match status" value="1"/>
</dbReference>
<name>A0A6A6VU75_9PEZI</name>
<dbReference type="GeneID" id="54488784"/>
<dbReference type="InterPro" id="IPR021054">
    <property type="entry name" value="Cell_wall_mannoprotein_1"/>
</dbReference>
<dbReference type="GO" id="GO:0009277">
    <property type="term" value="C:fungal-type cell wall"/>
    <property type="evidence" value="ECO:0007669"/>
    <property type="project" value="UniProtKB-ARBA"/>
</dbReference>
<evidence type="ECO:0000256" key="5">
    <source>
        <dbReference type="ARBA" id="ARBA00023121"/>
    </source>
</evidence>
<evidence type="ECO:0000256" key="3">
    <source>
        <dbReference type="ARBA" id="ARBA00022525"/>
    </source>
</evidence>
<feature type="region of interest" description="Disordered" evidence="8">
    <location>
        <begin position="183"/>
        <end position="237"/>
    </location>
</feature>
<dbReference type="AlphaFoldDB" id="A0A6A6VU75"/>
<keyword evidence="5" id="KW-0446">Lipid-binding</keyword>
<dbReference type="GO" id="GO:0005576">
    <property type="term" value="C:extracellular region"/>
    <property type="evidence" value="ECO:0007669"/>
    <property type="project" value="TreeGrafter"/>
</dbReference>
<dbReference type="EMBL" id="ML996593">
    <property type="protein sequence ID" value="KAF2752797.1"/>
    <property type="molecule type" value="Genomic_DNA"/>
</dbReference>
<evidence type="ECO:0000256" key="1">
    <source>
        <dbReference type="ARBA" id="ARBA00004191"/>
    </source>
</evidence>
<dbReference type="Proteomes" id="UP000799437">
    <property type="component" value="Unassembled WGS sequence"/>
</dbReference>
<organism evidence="9 10">
    <name type="scientific">Pseudovirgaria hyperparasitica</name>
    <dbReference type="NCBI Taxonomy" id="470096"/>
    <lineage>
        <taxon>Eukaryota</taxon>
        <taxon>Fungi</taxon>
        <taxon>Dikarya</taxon>
        <taxon>Ascomycota</taxon>
        <taxon>Pezizomycotina</taxon>
        <taxon>Dothideomycetes</taxon>
        <taxon>Dothideomycetes incertae sedis</taxon>
        <taxon>Acrospermales</taxon>
        <taxon>Acrospermaceae</taxon>
        <taxon>Pseudovirgaria</taxon>
    </lineage>
</organism>
<evidence type="ECO:0000313" key="9">
    <source>
        <dbReference type="EMBL" id="KAF2752797.1"/>
    </source>
</evidence>
<protein>
    <recommendedName>
        <fullName evidence="7">Cell wall mannoprotein 1</fullName>
    </recommendedName>
</protein>
<reference evidence="9" key="1">
    <citation type="journal article" date="2020" name="Stud. Mycol.">
        <title>101 Dothideomycetes genomes: a test case for predicting lifestyles and emergence of pathogens.</title>
        <authorList>
            <person name="Haridas S."/>
            <person name="Albert R."/>
            <person name="Binder M."/>
            <person name="Bloem J."/>
            <person name="Labutti K."/>
            <person name="Salamov A."/>
            <person name="Andreopoulos B."/>
            <person name="Baker S."/>
            <person name="Barry K."/>
            <person name="Bills G."/>
            <person name="Bluhm B."/>
            <person name="Cannon C."/>
            <person name="Castanera R."/>
            <person name="Culley D."/>
            <person name="Daum C."/>
            <person name="Ezra D."/>
            <person name="Gonzalez J."/>
            <person name="Henrissat B."/>
            <person name="Kuo A."/>
            <person name="Liang C."/>
            <person name="Lipzen A."/>
            <person name="Lutzoni F."/>
            <person name="Magnuson J."/>
            <person name="Mondo S."/>
            <person name="Nolan M."/>
            <person name="Ohm R."/>
            <person name="Pangilinan J."/>
            <person name="Park H.-J."/>
            <person name="Ramirez L."/>
            <person name="Alfaro M."/>
            <person name="Sun H."/>
            <person name="Tritt A."/>
            <person name="Yoshinaga Y."/>
            <person name="Zwiers L.-H."/>
            <person name="Turgeon B."/>
            <person name="Goodwin S."/>
            <person name="Spatafora J."/>
            <person name="Crous P."/>
            <person name="Grigoriev I."/>
        </authorList>
    </citation>
    <scope>NUCLEOTIDE SEQUENCE</scope>
    <source>
        <strain evidence="9">CBS 121739</strain>
    </source>
</reference>
<keyword evidence="10" id="KW-1185">Reference proteome</keyword>
<feature type="compositionally biased region" description="Low complexity" evidence="8">
    <location>
        <begin position="186"/>
        <end position="225"/>
    </location>
</feature>
<proteinExistence type="inferred from homology"/>
<evidence type="ECO:0000256" key="4">
    <source>
        <dbReference type="ARBA" id="ARBA00022729"/>
    </source>
</evidence>
<dbReference type="RefSeq" id="XP_033595248.1">
    <property type="nucleotide sequence ID" value="XM_033747730.1"/>
</dbReference>
<dbReference type="PANTHER" id="PTHR38123">
    <property type="entry name" value="CELL WALL SERINE-THREONINE-RICH GALACTOMANNOPROTEIN MP1 (AFU_ORTHOLOGUE AFUA_4G03240)"/>
    <property type="match status" value="1"/>
</dbReference>
<dbReference type="Pfam" id="PF12296">
    <property type="entry name" value="HsbA"/>
    <property type="match status" value="1"/>
</dbReference>
<comment type="subcellular location">
    <subcellularLocation>
        <location evidence="1">Secreted</location>
        <location evidence="1">Cell wall</location>
    </subcellularLocation>
</comment>
<sequence>MKFSAILFAGAAAAATMVERQGSGVDTVLAAISSISSATTALNNGITSFSGAGDAQTSYQSVQNSGDADSLEAASKAVIDAINTGNTNVGPIGQLELTDALQLQDPTKALGELVTQTVNNAISKKDAFTSAGVAGTVLEQLQQQQSAANTFSTTVVGKVPEAAQSIAQGLVQPITDALQKGVDAFQGSSNGPGQGSPSSSEGGSEPTAVPTGSAPVTTPAPTSAGPTPPSTPPPFTGAAMPTAAAGYGVAAAVALVAAAAL</sequence>
<keyword evidence="3" id="KW-0964">Secreted</keyword>
<keyword evidence="4" id="KW-0732">Signal</keyword>
<dbReference type="FunFam" id="1.20.1280.140:FF:000001">
    <property type="entry name" value="Cell wall serine-threonine-rich galactomannoprotein Mp1"/>
    <property type="match status" value="1"/>
</dbReference>
<evidence type="ECO:0000256" key="2">
    <source>
        <dbReference type="ARBA" id="ARBA00022512"/>
    </source>
</evidence>
<evidence type="ECO:0000256" key="8">
    <source>
        <dbReference type="SAM" id="MobiDB-lite"/>
    </source>
</evidence>
<feature type="compositionally biased region" description="Pro residues" evidence="8">
    <location>
        <begin position="226"/>
        <end position="235"/>
    </location>
</feature>
<comment type="similarity">
    <text evidence="6">Belongs to the cell wall mannoprotein 1 family.</text>
</comment>
<evidence type="ECO:0000256" key="7">
    <source>
        <dbReference type="ARBA" id="ARBA00071527"/>
    </source>
</evidence>
<accession>A0A6A6VU75</accession>
<gene>
    <name evidence="9" type="ORF">EJ05DRAFT_505676</name>
</gene>
<evidence type="ECO:0000313" key="10">
    <source>
        <dbReference type="Proteomes" id="UP000799437"/>
    </source>
</evidence>
<evidence type="ECO:0000256" key="6">
    <source>
        <dbReference type="ARBA" id="ARBA00060953"/>
    </source>
</evidence>
<dbReference type="OrthoDB" id="2422134at2759"/>
<dbReference type="Gene3D" id="1.20.1280.140">
    <property type="match status" value="1"/>
</dbReference>
<dbReference type="GO" id="GO:0008289">
    <property type="term" value="F:lipid binding"/>
    <property type="evidence" value="ECO:0007669"/>
    <property type="project" value="UniProtKB-KW"/>
</dbReference>